<dbReference type="EMBL" id="WUUQ01000007">
    <property type="protein sequence ID" value="MXQ74441.1"/>
    <property type="molecule type" value="Genomic_DNA"/>
</dbReference>
<keyword evidence="1" id="KW-0472">Membrane</keyword>
<organism evidence="2 3">
    <name type="scientific">Copranaerobaculum intestinale</name>
    <dbReference type="NCBI Taxonomy" id="2692629"/>
    <lineage>
        <taxon>Bacteria</taxon>
        <taxon>Bacillati</taxon>
        <taxon>Bacillota</taxon>
        <taxon>Erysipelotrichia</taxon>
        <taxon>Erysipelotrichales</taxon>
        <taxon>Erysipelotrichaceae</taxon>
        <taxon>Copranaerobaculum</taxon>
    </lineage>
</organism>
<reference evidence="2 3" key="2">
    <citation type="submission" date="2020-01" db="EMBL/GenBank/DDBJ databases">
        <title>Clostridiaceae sp. nov. isolated from the gut of human by culturomics.</title>
        <authorList>
            <person name="Chang Y."/>
        </authorList>
    </citation>
    <scope>NUCLEOTIDE SEQUENCE [LARGE SCALE GENOMIC DNA]</scope>
    <source>
        <strain evidence="2 3">DONG20-135</strain>
    </source>
</reference>
<dbReference type="Proteomes" id="UP000434036">
    <property type="component" value="Unassembled WGS sequence"/>
</dbReference>
<evidence type="ECO:0000313" key="2">
    <source>
        <dbReference type="EMBL" id="MXQ74441.1"/>
    </source>
</evidence>
<dbReference type="AlphaFoldDB" id="A0A6N8U972"/>
<accession>A0A6N8U972</accession>
<reference evidence="2 3" key="1">
    <citation type="submission" date="2019-12" db="EMBL/GenBank/DDBJ databases">
        <authorList>
            <person name="Yang R."/>
        </authorList>
    </citation>
    <scope>NUCLEOTIDE SEQUENCE [LARGE SCALE GENOMIC DNA]</scope>
    <source>
        <strain evidence="2 3">DONG20-135</strain>
    </source>
</reference>
<keyword evidence="1" id="KW-1133">Transmembrane helix</keyword>
<protein>
    <submittedName>
        <fullName evidence="2">Uncharacterized protein</fullName>
    </submittedName>
</protein>
<name>A0A6N8U972_9FIRM</name>
<sequence>MTKKKQDQMVLGILLFLSIFVNLLIMVGILNTYCWFWNLLFLFMGLLLLVDDSSPYKQQVSYPMCSLYLGWGCSVLFALSAGI</sequence>
<proteinExistence type="predicted"/>
<evidence type="ECO:0000313" key="3">
    <source>
        <dbReference type="Proteomes" id="UP000434036"/>
    </source>
</evidence>
<feature type="transmembrane region" description="Helical" evidence="1">
    <location>
        <begin position="62"/>
        <end position="81"/>
    </location>
</feature>
<dbReference type="RefSeq" id="WP_160625827.1">
    <property type="nucleotide sequence ID" value="NZ_WUUQ01000007.1"/>
</dbReference>
<keyword evidence="1" id="KW-0812">Transmembrane</keyword>
<evidence type="ECO:0000256" key="1">
    <source>
        <dbReference type="SAM" id="Phobius"/>
    </source>
</evidence>
<keyword evidence="3" id="KW-1185">Reference proteome</keyword>
<comment type="caution">
    <text evidence="2">The sequence shown here is derived from an EMBL/GenBank/DDBJ whole genome shotgun (WGS) entry which is preliminary data.</text>
</comment>
<gene>
    <name evidence="2" type="ORF">GSF08_10940</name>
</gene>
<feature type="transmembrane region" description="Helical" evidence="1">
    <location>
        <begin position="9"/>
        <end position="29"/>
    </location>
</feature>